<proteinExistence type="predicted"/>
<reference evidence="2" key="1">
    <citation type="submission" date="2018-06" db="EMBL/GenBank/DDBJ databases">
        <authorList>
            <person name="Zhirakovskaya E."/>
        </authorList>
    </citation>
    <scope>NUCLEOTIDE SEQUENCE</scope>
</reference>
<evidence type="ECO:0000256" key="1">
    <source>
        <dbReference type="SAM" id="Phobius"/>
    </source>
</evidence>
<feature type="transmembrane region" description="Helical" evidence="1">
    <location>
        <begin position="6"/>
        <end position="23"/>
    </location>
</feature>
<dbReference type="EMBL" id="UOEQ01000508">
    <property type="protein sequence ID" value="VAW24130.1"/>
    <property type="molecule type" value="Genomic_DNA"/>
</dbReference>
<sequence length="53" mass="5788">MDYFTLVYYGIICGVLGVSAPWVEHRAVRFVVGISIGVVAAILLPYLRTMISG</sequence>
<gene>
    <name evidence="2" type="ORF">MNBD_ALPHA11-2457</name>
</gene>
<keyword evidence="1" id="KW-0472">Membrane</keyword>
<organism evidence="2">
    <name type="scientific">hydrothermal vent metagenome</name>
    <dbReference type="NCBI Taxonomy" id="652676"/>
    <lineage>
        <taxon>unclassified sequences</taxon>
        <taxon>metagenomes</taxon>
        <taxon>ecological metagenomes</taxon>
    </lineage>
</organism>
<keyword evidence="1" id="KW-0812">Transmembrane</keyword>
<keyword evidence="1" id="KW-1133">Transmembrane helix</keyword>
<feature type="transmembrane region" description="Helical" evidence="1">
    <location>
        <begin position="30"/>
        <end position="47"/>
    </location>
</feature>
<protein>
    <submittedName>
        <fullName evidence="2">Uncharacterized protein</fullName>
    </submittedName>
</protein>
<name>A0A3B0U520_9ZZZZ</name>
<accession>A0A3B0U520</accession>
<dbReference type="AlphaFoldDB" id="A0A3B0U520"/>
<evidence type="ECO:0000313" key="2">
    <source>
        <dbReference type="EMBL" id="VAW24130.1"/>
    </source>
</evidence>